<name>I3CZV0_9ARCH</name>
<comment type="caution">
    <text evidence="1">The sequence shown here is derived from an EMBL/GenBank/DDBJ whole genome shotgun (WGS) entry which is preliminary data.</text>
</comment>
<evidence type="ECO:0000313" key="1">
    <source>
        <dbReference type="EMBL" id="EIJ64993.1"/>
    </source>
</evidence>
<proteinExistence type="predicted"/>
<accession>I3CZV0</accession>
<reference evidence="1 2" key="1">
    <citation type="journal article" date="2012" name="J. Bacteriol.">
        <title>Genome sequence of "Candidatus Nitrosopumilus salaria" BD31, an ammonia-oxidizing archaeon from the San Francisco Bay estuary.</title>
        <authorList>
            <person name="Mosier A.C."/>
            <person name="Allen E.E."/>
            <person name="Kim M."/>
            <person name="Ferriera S."/>
            <person name="Francis C.A."/>
        </authorList>
    </citation>
    <scope>NUCLEOTIDE SEQUENCE [LARGE SCALE GENOMIC DNA]</scope>
    <source>
        <strain evidence="1 2">BD31</strain>
    </source>
</reference>
<sequence>MKMTDKDIQKRTCKGICKKFKAFKPSSGGRYDSGQGRCQTCDVWLDHKGARLKDGSQATEDSLGWWCICCNFRIRQKPRNRLYKEKFKARMEIE</sequence>
<dbReference type="EMBL" id="AEXL02000161">
    <property type="protein sequence ID" value="EIJ64993.1"/>
    <property type="molecule type" value="Genomic_DNA"/>
</dbReference>
<keyword evidence="2" id="KW-1185">Reference proteome</keyword>
<protein>
    <submittedName>
        <fullName evidence="1">Uncharacterized protein</fullName>
    </submittedName>
</protein>
<evidence type="ECO:0000313" key="2">
    <source>
        <dbReference type="Proteomes" id="UP000003423"/>
    </source>
</evidence>
<organism evidence="1 2">
    <name type="scientific">Candidatus Nitrosopumilus salarius BD31</name>
    <dbReference type="NCBI Taxonomy" id="859350"/>
    <lineage>
        <taxon>Archaea</taxon>
        <taxon>Nitrososphaerota</taxon>
        <taxon>Nitrososphaeria</taxon>
        <taxon>Nitrosopumilales</taxon>
        <taxon>Nitrosopumilaceae</taxon>
        <taxon>Nitrosopumilus</taxon>
    </lineage>
</organism>
<dbReference type="PATRIC" id="fig|859350.6.peg.1921"/>
<dbReference type="AlphaFoldDB" id="I3CZV0"/>
<gene>
    <name evidence="1" type="ORF">BD31_I0784</name>
</gene>
<dbReference type="Proteomes" id="UP000003423">
    <property type="component" value="Unassembled WGS sequence"/>
</dbReference>